<proteinExistence type="predicted"/>
<keyword evidence="1" id="KW-0732">Signal</keyword>
<dbReference type="EMBL" id="JASDAP010000024">
    <property type="protein sequence ID" value="KAK1881169.1"/>
    <property type="molecule type" value="Genomic_DNA"/>
</dbReference>
<dbReference type="Proteomes" id="UP001228049">
    <property type="component" value="Unassembled WGS sequence"/>
</dbReference>
<feature type="signal peptide" evidence="1">
    <location>
        <begin position="1"/>
        <end position="19"/>
    </location>
</feature>
<keyword evidence="3" id="KW-1185">Reference proteome</keyword>
<evidence type="ECO:0000313" key="2">
    <source>
        <dbReference type="EMBL" id="KAK1881169.1"/>
    </source>
</evidence>
<sequence length="150" mass="15823">MAPMKGWMVGLLLVLLCPSQTPLSGGVSAHEVGEAGEGLYARYVEAVVAEEGETAEGDDGADEVIDAGNETIEEPATVLLQYRSGSLCSVCAICEHCSTDCEKCPCEDDDESDHCEQCQDCSSCYICPLLCDTICSPGGLVDELTGTLFQ</sequence>
<dbReference type="GO" id="GO:0005509">
    <property type="term" value="F:calcium ion binding"/>
    <property type="evidence" value="ECO:0007669"/>
    <property type="project" value="InterPro"/>
</dbReference>
<evidence type="ECO:0000313" key="3">
    <source>
        <dbReference type="Proteomes" id="UP001228049"/>
    </source>
</evidence>
<name>A0AAD9BE87_DISEL</name>
<dbReference type="AlphaFoldDB" id="A0AAD9BE87"/>
<dbReference type="InterPro" id="IPR015666">
    <property type="entry name" value="HRC"/>
</dbReference>
<reference evidence="2" key="1">
    <citation type="submission" date="2023-04" db="EMBL/GenBank/DDBJ databases">
        <title>Chromosome-level genome of Chaenocephalus aceratus.</title>
        <authorList>
            <person name="Park H."/>
        </authorList>
    </citation>
    <scope>NUCLEOTIDE SEQUENCE</scope>
    <source>
        <strain evidence="2">DE</strain>
        <tissue evidence="2">Muscle</tissue>
    </source>
</reference>
<evidence type="ECO:0000256" key="1">
    <source>
        <dbReference type="SAM" id="SignalP"/>
    </source>
</evidence>
<protein>
    <submittedName>
        <fullName evidence="2">Sarcoplasmic reticulum histidine-rich calcium-binding protein</fullName>
    </submittedName>
</protein>
<feature type="chain" id="PRO_5042152012" evidence="1">
    <location>
        <begin position="20"/>
        <end position="150"/>
    </location>
</feature>
<comment type="caution">
    <text evidence="2">The sequence shown here is derived from an EMBL/GenBank/DDBJ whole genome shotgun (WGS) entry which is preliminary data.</text>
</comment>
<dbReference type="PANTHER" id="PTHR15054:SF3">
    <property type="entry name" value="SARCOPLASMIC RETICULUM HISTIDINE-RICH CALCIUM-BINDING PROTEIN"/>
    <property type="match status" value="1"/>
</dbReference>
<gene>
    <name evidence="2" type="ORF">KUDE01_024337</name>
</gene>
<dbReference type="PANTHER" id="PTHR15054">
    <property type="entry name" value="HISTIDINE-RICH CALCIUM-BINDING PROTEIN-RELATED"/>
    <property type="match status" value="1"/>
</dbReference>
<organism evidence="2 3">
    <name type="scientific">Dissostichus eleginoides</name>
    <name type="common">Patagonian toothfish</name>
    <name type="synonym">Dissostichus amissus</name>
    <dbReference type="NCBI Taxonomy" id="100907"/>
    <lineage>
        <taxon>Eukaryota</taxon>
        <taxon>Metazoa</taxon>
        <taxon>Chordata</taxon>
        <taxon>Craniata</taxon>
        <taxon>Vertebrata</taxon>
        <taxon>Euteleostomi</taxon>
        <taxon>Actinopterygii</taxon>
        <taxon>Neopterygii</taxon>
        <taxon>Teleostei</taxon>
        <taxon>Neoteleostei</taxon>
        <taxon>Acanthomorphata</taxon>
        <taxon>Eupercaria</taxon>
        <taxon>Perciformes</taxon>
        <taxon>Notothenioidei</taxon>
        <taxon>Nototheniidae</taxon>
        <taxon>Dissostichus</taxon>
    </lineage>
</organism>
<accession>A0AAD9BE87</accession>